<dbReference type="Proteomes" id="UP000247150">
    <property type="component" value="Unassembled WGS sequence"/>
</dbReference>
<dbReference type="InterPro" id="IPR039315">
    <property type="entry name" value="CheW"/>
</dbReference>
<dbReference type="GO" id="GO:0007165">
    <property type="term" value="P:signal transduction"/>
    <property type="evidence" value="ECO:0007669"/>
    <property type="project" value="InterPro"/>
</dbReference>
<evidence type="ECO:0000313" key="2">
    <source>
        <dbReference type="EMBL" id="PWW30471.1"/>
    </source>
</evidence>
<dbReference type="PANTHER" id="PTHR22617:SF23">
    <property type="entry name" value="CHEMOTAXIS PROTEIN CHEW"/>
    <property type="match status" value="1"/>
</dbReference>
<accession>A0A2V3A161</accession>
<evidence type="ECO:0000259" key="1">
    <source>
        <dbReference type="PROSITE" id="PS50851"/>
    </source>
</evidence>
<dbReference type="AlphaFoldDB" id="A0A2V3A161"/>
<dbReference type="SUPFAM" id="SSF50341">
    <property type="entry name" value="CheW-like"/>
    <property type="match status" value="1"/>
</dbReference>
<dbReference type="InterPro" id="IPR002545">
    <property type="entry name" value="CheW-lke_dom"/>
</dbReference>
<reference evidence="2 3" key="1">
    <citation type="submission" date="2018-05" db="EMBL/GenBank/DDBJ databases">
        <title>Freshwater and sediment microbial communities from various areas in North America, analyzing microbe dynamics in response to fracking.</title>
        <authorList>
            <person name="Lamendella R."/>
        </authorList>
    </citation>
    <scope>NUCLEOTIDE SEQUENCE [LARGE SCALE GENOMIC DNA]</scope>
    <source>
        <strain evidence="2 3">15_TX</strain>
    </source>
</reference>
<dbReference type="Pfam" id="PF01584">
    <property type="entry name" value="CheW"/>
    <property type="match status" value="1"/>
</dbReference>
<dbReference type="InterPro" id="IPR036061">
    <property type="entry name" value="CheW-like_dom_sf"/>
</dbReference>
<dbReference type="Gene3D" id="2.30.30.40">
    <property type="entry name" value="SH3 Domains"/>
    <property type="match status" value="1"/>
</dbReference>
<dbReference type="SMART" id="SM00260">
    <property type="entry name" value="CheW"/>
    <property type="match status" value="1"/>
</dbReference>
<dbReference type="PANTHER" id="PTHR22617">
    <property type="entry name" value="CHEMOTAXIS SENSOR HISTIDINE KINASE-RELATED"/>
    <property type="match status" value="1"/>
</dbReference>
<sequence length="158" mass="17760">MTAINKVVVFRVGTEEYAIPIPFVISIEKVEGITPMPHLPHYMKGIAKVRGELIPAVDFESILYSRTLQETEMSRMIILQTEELSFAVLVNEAKEILDIPSGNLKQPGLIAYQNTNYFTGVANMDARLITLIDPFKLVESLEGVREIKDYMKAQQTTA</sequence>
<dbReference type="OrthoDB" id="9787997at2"/>
<gene>
    <name evidence="2" type="ORF">DFO73_103359</name>
</gene>
<dbReference type="GO" id="GO:0006935">
    <property type="term" value="P:chemotaxis"/>
    <property type="evidence" value="ECO:0007669"/>
    <property type="project" value="InterPro"/>
</dbReference>
<dbReference type="Gene3D" id="2.40.50.180">
    <property type="entry name" value="CheA-289, Domain 4"/>
    <property type="match status" value="1"/>
</dbReference>
<dbReference type="PROSITE" id="PS50851">
    <property type="entry name" value="CHEW"/>
    <property type="match status" value="1"/>
</dbReference>
<evidence type="ECO:0000313" key="3">
    <source>
        <dbReference type="Proteomes" id="UP000247150"/>
    </source>
</evidence>
<dbReference type="RefSeq" id="WP_110064338.1">
    <property type="nucleotide sequence ID" value="NZ_QGTW01000003.1"/>
</dbReference>
<protein>
    <submittedName>
        <fullName evidence="2">Purine-binding chemotaxis protein CheW</fullName>
    </submittedName>
</protein>
<feature type="domain" description="CheW-like" evidence="1">
    <location>
        <begin position="4"/>
        <end position="143"/>
    </location>
</feature>
<dbReference type="EMBL" id="QGTW01000003">
    <property type="protein sequence ID" value="PWW30471.1"/>
    <property type="molecule type" value="Genomic_DNA"/>
</dbReference>
<organism evidence="2 3">
    <name type="scientific">Cytobacillus oceanisediminis</name>
    <dbReference type="NCBI Taxonomy" id="665099"/>
    <lineage>
        <taxon>Bacteria</taxon>
        <taxon>Bacillati</taxon>
        <taxon>Bacillota</taxon>
        <taxon>Bacilli</taxon>
        <taxon>Bacillales</taxon>
        <taxon>Bacillaceae</taxon>
        <taxon>Cytobacillus</taxon>
    </lineage>
</organism>
<comment type="caution">
    <text evidence="2">The sequence shown here is derived from an EMBL/GenBank/DDBJ whole genome shotgun (WGS) entry which is preliminary data.</text>
</comment>
<dbReference type="GO" id="GO:0005829">
    <property type="term" value="C:cytosol"/>
    <property type="evidence" value="ECO:0007669"/>
    <property type="project" value="TreeGrafter"/>
</dbReference>
<proteinExistence type="predicted"/>
<name>A0A2V3A161_9BACI</name>